<dbReference type="SUPFAM" id="SSF53448">
    <property type="entry name" value="Nucleotide-diphospho-sugar transferases"/>
    <property type="match status" value="1"/>
</dbReference>
<evidence type="ECO:0000313" key="3">
    <source>
        <dbReference type="EMBL" id="WND03426.1"/>
    </source>
</evidence>
<accession>A0AA52H9Q1</accession>
<dbReference type="PANTHER" id="PTHR43777">
    <property type="entry name" value="MOLYBDENUM COFACTOR CYTIDYLYLTRANSFERASE"/>
    <property type="match status" value="1"/>
</dbReference>
<feature type="domain" description="MobA-like NTP transferase" evidence="2">
    <location>
        <begin position="9"/>
        <end position="166"/>
    </location>
</feature>
<proteinExistence type="predicted"/>
<protein>
    <submittedName>
        <fullName evidence="3">Nucleotidyltransferase family protein</fullName>
    </submittedName>
</protein>
<dbReference type="InterPro" id="IPR025877">
    <property type="entry name" value="MobA-like_NTP_Trfase"/>
</dbReference>
<evidence type="ECO:0000256" key="1">
    <source>
        <dbReference type="ARBA" id="ARBA00022842"/>
    </source>
</evidence>
<evidence type="ECO:0000259" key="2">
    <source>
        <dbReference type="Pfam" id="PF12804"/>
    </source>
</evidence>
<organism evidence="3 4">
    <name type="scientific">Temperatibacter marinus</name>
    <dbReference type="NCBI Taxonomy" id="1456591"/>
    <lineage>
        <taxon>Bacteria</taxon>
        <taxon>Pseudomonadati</taxon>
        <taxon>Pseudomonadota</taxon>
        <taxon>Alphaproteobacteria</taxon>
        <taxon>Kordiimonadales</taxon>
        <taxon>Temperatibacteraceae</taxon>
        <taxon>Temperatibacter</taxon>
    </lineage>
</organism>
<keyword evidence="4" id="KW-1185">Reference proteome</keyword>
<dbReference type="AlphaFoldDB" id="A0AA52H9Q1"/>
<dbReference type="RefSeq" id="WP_310799279.1">
    <property type="nucleotide sequence ID" value="NZ_CP123872.1"/>
</dbReference>
<name>A0AA52H9Q1_9PROT</name>
<evidence type="ECO:0000313" key="4">
    <source>
        <dbReference type="Proteomes" id="UP001268683"/>
    </source>
</evidence>
<dbReference type="Gene3D" id="3.90.550.10">
    <property type="entry name" value="Spore Coat Polysaccharide Biosynthesis Protein SpsA, Chain A"/>
    <property type="match status" value="1"/>
</dbReference>
<dbReference type="PANTHER" id="PTHR43777:SF1">
    <property type="entry name" value="MOLYBDENUM COFACTOR CYTIDYLYLTRANSFERASE"/>
    <property type="match status" value="1"/>
</dbReference>
<dbReference type="EMBL" id="CP123872">
    <property type="protein sequence ID" value="WND03426.1"/>
    <property type="molecule type" value="Genomic_DNA"/>
</dbReference>
<reference evidence="3" key="1">
    <citation type="submission" date="2023-04" db="EMBL/GenBank/DDBJ databases">
        <title>Complete genome sequence of Temperatibacter marinus.</title>
        <authorList>
            <person name="Rong J.-C."/>
            <person name="Yi M.-L."/>
            <person name="Zhao Q."/>
        </authorList>
    </citation>
    <scope>NUCLEOTIDE SEQUENCE</scope>
    <source>
        <strain evidence="3">NBRC 110045</strain>
    </source>
</reference>
<dbReference type="InterPro" id="IPR029044">
    <property type="entry name" value="Nucleotide-diphossugar_trans"/>
</dbReference>
<gene>
    <name evidence="3" type="ORF">QGN29_03455</name>
</gene>
<keyword evidence="1" id="KW-0460">Magnesium</keyword>
<dbReference type="Proteomes" id="UP001268683">
    <property type="component" value="Chromosome"/>
</dbReference>
<dbReference type="KEGG" id="tmk:QGN29_03455"/>
<sequence length="198" mass="21890">MTQSLSIAALILAAGESLRMGHLNKLLLKQGDKTLVHQAIQPYLPLCTSVTVVLGCDAQRVGDAIKMLPVETIITPQYKKGHHQSARFGLQALRSNPQDAVLIGLADQYALTHEDIAEMASLYKQDNKIIIPRIANKRGNPVLLPKRFIEPILASREPIRTFLDRHPEEISWLESTSTAFLQDIDTPEEAKSAGYSAE</sequence>
<dbReference type="CDD" id="cd04182">
    <property type="entry name" value="GT_2_like_f"/>
    <property type="match status" value="1"/>
</dbReference>
<dbReference type="GO" id="GO:0016779">
    <property type="term" value="F:nucleotidyltransferase activity"/>
    <property type="evidence" value="ECO:0007669"/>
    <property type="project" value="UniProtKB-ARBA"/>
</dbReference>
<dbReference type="Pfam" id="PF12804">
    <property type="entry name" value="NTP_transf_3"/>
    <property type="match status" value="1"/>
</dbReference>